<organism evidence="2 3">
    <name type="scientific">Alistipes onderdonkii</name>
    <dbReference type="NCBI Taxonomy" id="328813"/>
    <lineage>
        <taxon>Bacteria</taxon>
        <taxon>Pseudomonadati</taxon>
        <taxon>Bacteroidota</taxon>
        <taxon>Bacteroidia</taxon>
        <taxon>Bacteroidales</taxon>
        <taxon>Rikenellaceae</taxon>
        <taxon>Alistipes</taxon>
    </lineage>
</organism>
<proteinExistence type="predicted"/>
<comment type="caution">
    <text evidence="2">The sequence shown here is derived from an EMBL/GenBank/DDBJ whole genome shotgun (WGS) entry which is preliminary data.</text>
</comment>
<name>A0A5B3GRH1_9BACT</name>
<feature type="transmembrane region" description="Helical" evidence="1">
    <location>
        <begin position="167"/>
        <end position="188"/>
    </location>
</feature>
<protein>
    <submittedName>
        <fullName evidence="2">Uncharacterized protein</fullName>
    </submittedName>
</protein>
<reference evidence="2 3" key="1">
    <citation type="journal article" date="2019" name="Nat. Med.">
        <title>A library of human gut bacterial isolates paired with longitudinal multiomics data enables mechanistic microbiome research.</title>
        <authorList>
            <person name="Poyet M."/>
            <person name="Groussin M."/>
            <person name="Gibbons S.M."/>
            <person name="Avila-Pacheco J."/>
            <person name="Jiang X."/>
            <person name="Kearney S.M."/>
            <person name="Perrotta A.R."/>
            <person name="Berdy B."/>
            <person name="Zhao S."/>
            <person name="Lieberman T.D."/>
            <person name="Swanson P.K."/>
            <person name="Smith M."/>
            <person name="Roesemann S."/>
            <person name="Alexander J.E."/>
            <person name="Rich S.A."/>
            <person name="Livny J."/>
            <person name="Vlamakis H."/>
            <person name="Clish C."/>
            <person name="Bullock K."/>
            <person name="Deik A."/>
            <person name="Scott J."/>
            <person name="Pierce K.A."/>
            <person name="Xavier R.J."/>
            <person name="Alm E.J."/>
        </authorList>
    </citation>
    <scope>NUCLEOTIDE SEQUENCE [LARGE SCALE GENOMIC DNA]</scope>
    <source>
        <strain evidence="2 3">BIOML-A266</strain>
    </source>
</reference>
<dbReference type="EMBL" id="VVXH01000016">
    <property type="protein sequence ID" value="KAA2376338.1"/>
    <property type="molecule type" value="Genomic_DNA"/>
</dbReference>
<dbReference type="AlphaFoldDB" id="A0A5B3GRH1"/>
<keyword evidence="1" id="KW-0472">Membrane</keyword>
<gene>
    <name evidence="2" type="ORF">F2Y10_13570</name>
</gene>
<keyword evidence="1" id="KW-0812">Transmembrane</keyword>
<sequence length="197" mass="22518">MGFKAIKQHYDIGYIVAIYNEEKYGGDCICIGSGFVHGLIAINIETGKVFYSSLVTPGENSEIGQLAARIKADEKNGVLRALIDEPDTFARNLPVFTTENWAVKAEQCEEYGWPNTTHTGRIMYENTYFRTRAEAYADLLKDTKNGIKHRWIASSVQDALRKLRRAIWLYMKTIGYWVAARTIGRFIMKRSYGKKRT</sequence>
<dbReference type="Proteomes" id="UP000322940">
    <property type="component" value="Unassembled WGS sequence"/>
</dbReference>
<dbReference type="RefSeq" id="WP_015545829.1">
    <property type="nucleotide sequence ID" value="NZ_JADMRE010000015.1"/>
</dbReference>
<evidence type="ECO:0000313" key="3">
    <source>
        <dbReference type="Proteomes" id="UP000322940"/>
    </source>
</evidence>
<evidence type="ECO:0000313" key="2">
    <source>
        <dbReference type="EMBL" id="KAA2376338.1"/>
    </source>
</evidence>
<dbReference type="GeneID" id="92758178"/>
<evidence type="ECO:0000256" key="1">
    <source>
        <dbReference type="SAM" id="Phobius"/>
    </source>
</evidence>
<keyword evidence="1" id="KW-1133">Transmembrane helix</keyword>
<accession>A0A5B3GRH1</accession>